<accession>A0A232M1L8</accession>
<evidence type="ECO:0000313" key="8">
    <source>
        <dbReference type="Proteomes" id="UP000243515"/>
    </source>
</evidence>
<evidence type="ECO:0000256" key="6">
    <source>
        <dbReference type="ARBA" id="ARBA00023136"/>
    </source>
</evidence>
<keyword evidence="4" id="KW-0256">Endoplasmic reticulum</keyword>
<name>A0A232M1L8_9EURO</name>
<keyword evidence="5" id="KW-0496">Mitochondrion</keyword>
<evidence type="ECO:0000256" key="1">
    <source>
        <dbReference type="ARBA" id="ARBA00004173"/>
    </source>
</evidence>
<dbReference type="GO" id="GO:0005739">
    <property type="term" value="C:mitochondrion"/>
    <property type="evidence" value="ECO:0007669"/>
    <property type="project" value="UniProtKB-SubCell"/>
</dbReference>
<dbReference type="OrthoDB" id="1658288at2759"/>
<dbReference type="GO" id="GO:0016020">
    <property type="term" value="C:membrane"/>
    <property type="evidence" value="ECO:0007669"/>
    <property type="project" value="UniProtKB-SubCell"/>
</dbReference>
<evidence type="ECO:0000256" key="5">
    <source>
        <dbReference type="ARBA" id="ARBA00023128"/>
    </source>
</evidence>
<comment type="caution">
    <text evidence="7">The sequence shown here is derived from an EMBL/GenBank/DDBJ whole genome shotgun (WGS) entry which is preliminary data.</text>
</comment>
<proteinExistence type="predicted"/>
<dbReference type="PANTHER" id="PTHR48182">
    <property type="entry name" value="PROTEIN SERAC1"/>
    <property type="match status" value="1"/>
</dbReference>
<evidence type="ECO:0000256" key="3">
    <source>
        <dbReference type="ARBA" id="ARBA00004370"/>
    </source>
</evidence>
<keyword evidence="6" id="KW-0472">Membrane</keyword>
<comment type="subcellular location">
    <subcellularLocation>
        <location evidence="2">Endoplasmic reticulum</location>
    </subcellularLocation>
    <subcellularLocation>
        <location evidence="3">Membrane</location>
    </subcellularLocation>
    <subcellularLocation>
        <location evidence="1">Mitochondrion</location>
    </subcellularLocation>
</comment>
<dbReference type="Gene3D" id="3.40.50.1820">
    <property type="entry name" value="alpha/beta hydrolase"/>
    <property type="match status" value="1"/>
</dbReference>
<evidence type="ECO:0000256" key="2">
    <source>
        <dbReference type="ARBA" id="ARBA00004240"/>
    </source>
</evidence>
<dbReference type="InterPro" id="IPR029058">
    <property type="entry name" value="AB_hydrolase_fold"/>
</dbReference>
<dbReference type="PANTHER" id="PTHR48182:SF2">
    <property type="entry name" value="PROTEIN SERAC1"/>
    <property type="match status" value="1"/>
</dbReference>
<gene>
    <name evidence="7" type="ORF">Egran_01972</name>
</gene>
<dbReference type="AlphaFoldDB" id="A0A232M1L8"/>
<protein>
    <recommendedName>
        <fullName evidence="9">DUF676 domain-containing protein</fullName>
    </recommendedName>
</protein>
<dbReference type="SUPFAM" id="SSF53474">
    <property type="entry name" value="alpha/beta-Hydrolases"/>
    <property type="match status" value="1"/>
</dbReference>
<evidence type="ECO:0000256" key="4">
    <source>
        <dbReference type="ARBA" id="ARBA00022824"/>
    </source>
</evidence>
<organism evidence="7 8">
    <name type="scientific">Elaphomyces granulatus</name>
    <dbReference type="NCBI Taxonomy" id="519963"/>
    <lineage>
        <taxon>Eukaryota</taxon>
        <taxon>Fungi</taxon>
        <taxon>Dikarya</taxon>
        <taxon>Ascomycota</taxon>
        <taxon>Pezizomycotina</taxon>
        <taxon>Eurotiomycetes</taxon>
        <taxon>Eurotiomycetidae</taxon>
        <taxon>Eurotiales</taxon>
        <taxon>Elaphomycetaceae</taxon>
        <taxon>Elaphomyces</taxon>
    </lineage>
</organism>
<dbReference type="EMBL" id="NPHW01003027">
    <property type="protein sequence ID" value="OXV10266.1"/>
    <property type="molecule type" value="Genomic_DNA"/>
</dbReference>
<evidence type="ECO:0000313" key="7">
    <source>
        <dbReference type="EMBL" id="OXV10266.1"/>
    </source>
</evidence>
<reference evidence="7 8" key="1">
    <citation type="journal article" date="2015" name="Environ. Microbiol.">
        <title>Metagenome sequence of Elaphomyces granulatus from sporocarp tissue reveals Ascomycota ectomycorrhizal fingerprints of genome expansion and a Proteobacteria-rich microbiome.</title>
        <authorList>
            <person name="Quandt C.A."/>
            <person name="Kohler A."/>
            <person name="Hesse C.N."/>
            <person name="Sharpton T.J."/>
            <person name="Martin F."/>
            <person name="Spatafora J.W."/>
        </authorList>
    </citation>
    <scope>NUCLEOTIDE SEQUENCE [LARGE SCALE GENOMIC DNA]</scope>
    <source>
        <strain evidence="7 8">OSC145934</strain>
    </source>
</reference>
<dbReference type="GO" id="GO:0005783">
    <property type="term" value="C:endoplasmic reticulum"/>
    <property type="evidence" value="ECO:0007669"/>
    <property type="project" value="UniProtKB-SubCell"/>
</dbReference>
<dbReference type="Proteomes" id="UP000243515">
    <property type="component" value="Unassembled WGS sequence"/>
</dbReference>
<keyword evidence="8" id="KW-1185">Reference proteome</keyword>
<evidence type="ECO:0008006" key="9">
    <source>
        <dbReference type="Google" id="ProtNLM"/>
    </source>
</evidence>
<dbReference type="InterPro" id="IPR052374">
    <property type="entry name" value="SERAC1"/>
</dbReference>
<sequence>MHTWKGRGNLSRMWLRHFLSKDLPHCRTMIYGYDSKISLHAFNTTMDYARELIEEIRKVRNSSERPLFFITHSYGGILLAHCLVKAVQIREDSDPMVSLYKATYGILQFATPNKGMAIDDMKQITEGEENHPRNDLLRDLKLNSSPLIQQLDAFKNLIKDRKVVSFYETRQTRRLEWDNDRQCWRRAGDYFTPANTDTSLLQLPDSIEEKIPVHADHSRIVKFDGQSNATYRSALAKLRQFEQDAPSVISARFRM</sequence>